<dbReference type="RefSeq" id="WP_255135639.1">
    <property type="nucleotide sequence ID" value="NZ_JANDBC010000003.1"/>
</dbReference>
<comment type="caution">
    <text evidence="1">The sequence shown here is derived from an EMBL/GenBank/DDBJ whole genome shotgun (WGS) entry which is preliminary data.</text>
</comment>
<evidence type="ECO:0000313" key="1">
    <source>
        <dbReference type="EMBL" id="MCP9292741.1"/>
    </source>
</evidence>
<dbReference type="SUPFAM" id="SSF56399">
    <property type="entry name" value="ADP-ribosylation"/>
    <property type="match status" value="1"/>
</dbReference>
<organism evidence="1 2">
    <name type="scientific">Gracilimonas sediminicola</name>
    <dbReference type="NCBI Taxonomy" id="2952158"/>
    <lineage>
        <taxon>Bacteria</taxon>
        <taxon>Pseudomonadati</taxon>
        <taxon>Balneolota</taxon>
        <taxon>Balneolia</taxon>
        <taxon>Balneolales</taxon>
        <taxon>Balneolaceae</taxon>
        <taxon>Gracilimonas</taxon>
    </lineage>
</organism>
<gene>
    <name evidence="1" type="ORF">NM125_14220</name>
</gene>
<dbReference type="InterPro" id="IPR009297">
    <property type="entry name" value="DUF952"/>
</dbReference>
<protein>
    <submittedName>
        <fullName evidence="1">DUF952 domain-containing protein</fullName>
    </submittedName>
</protein>
<evidence type="ECO:0000313" key="2">
    <source>
        <dbReference type="Proteomes" id="UP001139125"/>
    </source>
</evidence>
<sequence length="115" mass="12926">MEIDLLFTAIKPSDWKNVSDNGSFSPDSIEEAGYVRSFTGEHAEKVINHYFEGEEKLLLIVLDPLRIQTPIKHIEEDGFSFTAIQGAVSIDAIIDKIKLSSDKKGKFSLNVKHFD</sequence>
<dbReference type="Proteomes" id="UP001139125">
    <property type="component" value="Unassembled WGS sequence"/>
</dbReference>
<name>A0A9X2L5J1_9BACT</name>
<dbReference type="AlphaFoldDB" id="A0A9X2L5J1"/>
<accession>A0A9X2L5J1</accession>
<dbReference type="EMBL" id="JANDBC010000003">
    <property type="protein sequence ID" value="MCP9292741.1"/>
    <property type="molecule type" value="Genomic_DNA"/>
</dbReference>
<dbReference type="Pfam" id="PF06108">
    <property type="entry name" value="DUF952"/>
    <property type="match status" value="1"/>
</dbReference>
<proteinExistence type="predicted"/>
<dbReference type="Gene3D" id="3.20.170.20">
    <property type="entry name" value="Protein of unknown function DUF952"/>
    <property type="match status" value="1"/>
</dbReference>
<keyword evidence="2" id="KW-1185">Reference proteome</keyword>
<reference evidence="1" key="1">
    <citation type="submission" date="2022-06" db="EMBL/GenBank/DDBJ databases">
        <title>Gracilimonas sp. CAU 1638 isolated from sea sediment.</title>
        <authorList>
            <person name="Kim W."/>
        </authorList>
    </citation>
    <scope>NUCLEOTIDE SEQUENCE</scope>
    <source>
        <strain evidence="1">CAU 1638</strain>
    </source>
</reference>